<protein>
    <recommendedName>
        <fullName evidence="13">Hexosyltransferase</fullName>
        <ecNumber evidence="13">2.4.1.-</ecNumber>
    </recommendedName>
</protein>
<dbReference type="Proteomes" id="UP000823775">
    <property type="component" value="Unassembled WGS sequence"/>
</dbReference>
<organism evidence="15 16">
    <name type="scientific">Datura stramonium</name>
    <name type="common">Jimsonweed</name>
    <name type="synonym">Common thornapple</name>
    <dbReference type="NCBI Taxonomy" id="4076"/>
    <lineage>
        <taxon>Eukaryota</taxon>
        <taxon>Viridiplantae</taxon>
        <taxon>Streptophyta</taxon>
        <taxon>Embryophyta</taxon>
        <taxon>Tracheophyta</taxon>
        <taxon>Spermatophyta</taxon>
        <taxon>Magnoliopsida</taxon>
        <taxon>eudicotyledons</taxon>
        <taxon>Gunneridae</taxon>
        <taxon>Pentapetalae</taxon>
        <taxon>asterids</taxon>
        <taxon>lamiids</taxon>
        <taxon>Solanales</taxon>
        <taxon>Solanaceae</taxon>
        <taxon>Solanoideae</taxon>
        <taxon>Datureae</taxon>
        <taxon>Datura</taxon>
    </lineage>
</organism>
<evidence type="ECO:0000256" key="6">
    <source>
        <dbReference type="ARBA" id="ARBA00022679"/>
    </source>
</evidence>
<comment type="pathway">
    <text evidence="3">Protein modification; protein glycosylation.</text>
</comment>
<comment type="subcellular location">
    <subcellularLocation>
        <location evidence="2 13">Golgi apparatus membrane</location>
        <topology evidence="2 13">Single-pass type II membrane protein</topology>
    </subcellularLocation>
</comment>
<dbReference type="PANTHER" id="PTHR11214:SF275">
    <property type="entry name" value="BETA-1,3-GALACTOSYLTRANSFERASE 8-RELATED"/>
    <property type="match status" value="1"/>
</dbReference>
<name>A0ABS8V4D4_DATST</name>
<comment type="similarity">
    <text evidence="4 13">Belongs to the glycosyltransferase 31 family.</text>
</comment>
<evidence type="ECO:0000313" key="15">
    <source>
        <dbReference type="EMBL" id="MCD9641287.1"/>
    </source>
</evidence>
<evidence type="ECO:0000259" key="14">
    <source>
        <dbReference type="Pfam" id="PF13334"/>
    </source>
</evidence>
<dbReference type="EC" id="2.4.1.-" evidence="13"/>
<keyword evidence="10 13" id="KW-0333">Golgi apparatus</keyword>
<dbReference type="Pfam" id="PF01762">
    <property type="entry name" value="Galactosyl_T"/>
    <property type="match status" value="1"/>
</dbReference>
<evidence type="ECO:0000256" key="11">
    <source>
        <dbReference type="ARBA" id="ARBA00023136"/>
    </source>
</evidence>
<keyword evidence="8" id="KW-0735">Signal-anchor</keyword>
<evidence type="ECO:0000256" key="9">
    <source>
        <dbReference type="ARBA" id="ARBA00022989"/>
    </source>
</evidence>
<evidence type="ECO:0000256" key="5">
    <source>
        <dbReference type="ARBA" id="ARBA00022676"/>
    </source>
</evidence>
<keyword evidence="11" id="KW-0472">Membrane</keyword>
<keyword evidence="5 13" id="KW-0328">Glycosyltransferase</keyword>
<evidence type="ECO:0000256" key="10">
    <source>
        <dbReference type="ARBA" id="ARBA00023034"/>
    </source>
</evidence>
<feature type="domain" description="DUF4094" evidence="14">
    <location>
        <begin position="54"/>
        <end position="130"/>
    </location>
</feature>
<evidence type="ECO:0000256" key="2">
    <source>
        <dbReference type="ARBA" id="ARBA00004323"/>
    </source>
</evidence>
<dbReference type="Gene3D" id="3.90.550.50">
    <property type="match status" value="1"/>
</dbReference>
<evidence type="ECO:0000256" key="4">
    <source>
        <dbReference type="ARBA" id="ARBA00008661"/>
    </source>
</evidence>
<accession>A0ABS8V4D4</accession>
<keyword evidence="16" id="KW-1185">Reference proteome</keyword>
<evidence type="ECO:0000313" key="16">
    <source>
        <dbReference type="Proteomes" id="UP000823775"/>
    </source>
</evidence>
<evidence type="ECO:0000256" key="8">
    <source>
        <dbReference type="ARBA" id="ARBA00022968"/>
    </source>
</evidence>
<dbReference type="EMBL" id="JACEIK010003321">
    <property type="protein sequence ID" value="MCD9641287.1"/>
    <property type="molecule type" value="Genomic_DNA"/>
</dbReference>
<sequence length="269" mass="29996">MLFFMKNIAKEANNRVLPANGKKINSGGRVCVPVSSEALQLPNSKMSSGKLPVSGKTIMLLYIASFLGGSLFASRIWTQPNYANEYLPRDRHHKLAESNFGNIMGEVMKTHQAIQSLDKSISTLEMELAISWTRKTISQNAKSDRASNHSIPNKAFIVIGINTAFSSRKRRDSLTETWMPKGDKLRMLDKVKGIVVRFVIGHSATPGGVLDHAIGSEDAQYKGFLRHDHVEGYHELSTKTRLYISNVVHIRDTDFYVKVDDDVHLNLGA</sequence>
<proteinExistence type="inferred from homology"/>
<comment type="cofactor">
    <cofactor evidence="1 13">
        <name>Mn(2+)</name>
        <dbReference type="ChEBI" id="CHEBI:29035"/>
    </cofactor>
</comment>
<dbReference type="InterPro" id="IPR002659">
    <property type="entry name" value="Glyco_trans_31"/>
</dbReference>
<evidence type="ECO:0000256" key="12">
    <source>
        <dbReference type="ARBA" id="ARBA00023211"/>
    </source>
</evidence>
<dbReference type="InterPro" id="IPR025298">
    <property type="entry name" value="DUF4094"/>
</dbReference>
<keyword evidence="12 13" id="KW-0464">Manganese</keyword>
<evidence type="ECO:0000256" key="7">
    <source>
        <dbReference type="ARBA" id="ARBA00022692"/>
    </source>
</evidence>
<gene>
    <name evidence="15" type="ORF">HAX54_027393</name>
</gene>
<evidence type="ECO:0000256" key="1">
    <source>
        <dbReference type="ARBA" id="ARBA00001936"/>
    </source>
</evidence>
<dbReference type="Pfam" id="PF13334">
    <property type="entry name" value="DUF4094"/>
    <property type="match status" value="1"/>
</dbReference>
<keyword evidence="9" id="KW-1133">Transmembrane helix</keyword>
<keyword evidence="6" id="KW-0808">Transferase</keyword>
<evidence type="ECO:0000256" key="13">
    <source>
        <dbReference type="RuleBase" id="RU363063"/>
    </source>
</evidence>
<reference evidence="15 16" key="1">
    <citation type="journal article" date="2021" name="BMC Genomics">
        <title>Datura genome reveals duplications of psychoactive alkaloid biosynthetic genes and high mutation rate following tissue culture.</title>
        <authorList>
            <person name="Rajewski A."/>
            <person name="Carter-House D."/>
            <person name="Stajich J."/>
            <person name="Litt A."/>
        </authorList>
    </citation>
    <scope>NUCLEOTIDE SEQUENCE [LARGE SCALE GENOMIC DNA]</scope>
    <source>
        <strain evidence="15">AR-01</strain>
    </source>
</reference>
<dbReference type="PANTHER" id="PTHR11214">
    <property type="entry name" value="BETA-1,3-N-ACETYLGLUCOSAMINYLTRANSFERASE"/>
    <property type="match status" value="1"/>
</dbReference>
<keyword evidence="7" id="KW-0812">Transmembrane</keyword>
<evidence type="ECO:0000256" key="3">
    <source>
        <dbReference type="ARBA" id="ARBA00004922"/>
    </source>
</evidence>
<comment type="caution">
    <text evidence="15">The sequence shown here is derived from an EMBL/GenBank/DDBJ whole genome shotgun (WGS) entry which is preliminary data.</text>
</comment>